<evidence type="ECO:0000256" key="1">
    <source>
        <dbReference type="ARBA" id="ARBA00023015"/>
    </source>
</evidence>
<evidence type="ECO:0000313" key="6">
    <source>
        <dbReference type="EMBL" id="SIQ51132.1"/>
    </source>
</evidence>
<dbReference type="AlphaFoldDB" id="A0A1N6TCN4"/>
<dbReference type="Gene3D" id="3.30.450.40">
    <property type="match status" value="1"/>
</dbReference>
<organism evidence="6 7">
    <name type="scientific">Marinobacterium stanieri</name>
    <dbReference type="NCBI Taxonomy" id="49186"/>
    <lineage>
        <taxon>Bacteria</taxon>
        <taxon>Pseudomonadati</taxon>
        <taxon>Pseudomonadota</taxon>
        <taxon>Gammaproteobacteria</taxon>
        <taxon>Oceanospirillales</taxon>
        <taxon>Oceanospirillaceae</taxon>
        <taxon>Marinobacterium</taxon>
    </lineage>
</organism>
<dbReference type="GO" id="GO:0045892">
    <property type="term" value="P:negative regulation of DNA-templated transcription"/>
    <property type="evidence" value="ECO:0007669"/>
    <property type="project" value="TreeGrafter"/>
</dbReference>
<dbReference type="SUPFAM" id="SSF55781">
    <property type="entry name" value="GAF domain-like"/>
    <property type="match status" value="1"/>
</dbReference>
<dbReference type="RefSeq" id="WP_076463107.1">
    <property type="nucleotide sequence ID" value="NZ_FTMN01000005.1"/>
</dbReference>
<dbReference type="GO" id="GO:0003700">
    <property type="term" value="F:DNA-binding transcription factor activity"/>
    <property type="evidence" value="ECO:0007669"/>
    <property type="project" value="TreeGrafter"/>
</dbReference>
<dbReference type="eggNOG" id="COG1414">
    <property type="taxonomic scope" value="Bacteria"/>
</dbReference>
<sequence>MTKQIRSLTRALNVIETLNHADRALSLHQLHQLTELDRATLLRILATLMDAGWVYRSLGDGCYRLTFQLREMGTHIRPENSLAQLASPILEALQKKLHWPSDLMIYNGKRMEIIETTRRQSPLFLPQGFMGYQPYMLQSATGRAYLAWSHPNDCKVILQRLQREEGPDANLAHDEVWVQKILEETRRQGYAERDRNYFGGPDDSNSYEVNVVAIPIIVMQEVQACLNLTWIEELVQPEQLEEVFLPALRAAADAIAQRLLTHELY</sequence>
<feature type="domain" description="IclR-ED" evidence="5">
    <location>
        <begin position="68"/>
        <end position="261"/>
    </location>
</feature>
<keyword evidence="1" id="KW-0805">Transcription regulation</keyword>
<keyword evidence="2" id="KW-0238">DNA-binding</keyword>
<dbReference type="PROSITE" id="PS51077">
    <property type="entry name" value="HTH_ICLR"/>
    <property type="match status" value="1"/>
</dbReference>
<evidence type="ECO:0000259" key="5">
    <source>
        <dbReference type="PROSITE" id="PS51078"/>
    </source>
</evidence>
<accession>A0A1N6TCN4</accession>
<dbReference type="Gene3D" id="1.10.10.10">
    <property type="entry name" value="Winged helix-like DNA-binding domain superfamily/Winged helix DNA-binding domain"/>
    <property type="match status" value="1"/>
</dbReference>
<dbReference type="InterPro" id="IPR050707">
    <property type="entry name" value="HTH_MetabolicPath_Reg"/>
</dbReference>
<dbReference type="STRING" id="49186.SAMN05421647_105261"/>
<evidence type="ECO:0000259" key="4">
    <source>
        <dbReference type="PROSITE" id="PS51077"/>
    </source>
</evidence>
<evidence type="ECO:0000313" key="7">
    <source>
        <dbReference type="Proteomes" id="UP000186895"/>
    </source>
</evidence>
<keyword evidence="3" id="KW-0804">Transcription</keyword>
<dbReference type="InterPro" id="IPR036388">
    <property type="entry name" value="WH-like_DNA-bd_sf"/>
</dbReference>
<dbReference type="SUPFAM" id="SSF46785">
    <property type="entry name" value="Winged helix' DNA-binding domain"/>
    <property type="match status" value="1"/>
</dbReference>
<dbReference type="PANTHER" id="PTHR30136:SF23">
    <property type="entry name" value="DNA-BINDING TRANSCRIPTIONAL ACTIVATOR MHPR"/>
    <property type="match status" value="1"/>
</dbReference>
<protein>
    <submittedName>
        <fullName evidence="6">Transcriptional regulator, IclR family</fullName>
    </submittedName>
</protein>
<feature type="domain" description="HTH iclR-type" evidence="4">
    <location>
        <begin position="5"/>
        <end position="67"/>
    </location>
</feature>
<reference evidence="6 7" key="1">
    <citation type="submission" date="2017-01" db="EMBL/GenBank/DDBJ databases">
        <authorList>
            <person name="Mah S.A."/>
            <person name="Swanson W.J."/>
            <person name="Moy G.W."/>
            <person name="Vacquier V.D."/>
        </authorList>
    </citation>
    <scope>NUCLEOTIDE SEQUENCE [LARGE SCALE GENOMIC DNA]</scope>
    <source>
        <strain evidence="6 7">DSM 7027</strain>
    </source>
</reference>
<dbReference type="SMART" id="SM00346">
    <property type="entry name" value="HTH_ICLR"/>
    <property type="match status" value="1"/>
</dbReference>
<dbReference type="PROSITE" id="PS51078">
    <property type="entry name" value="ICLR_ED"/>
    <property type="match status" value="1"/>
</dbReference>
<dbReference type="GO" id="GO:0003677">
    <property type="term" value="F:DNA binding"/>
    <property type="evidence" value="ECO:0007669"/>
    <property type="project" value="UniProtKB-KW"/>
</dbReference>
<dbReference type="PANTHER" id="PTHR30136">
    <property type="entry name" value="HELIX-TURN-HELIX TRANSCRIPTIONAL REGULATOR, ICLR FAMILY"/>
    <property type="match status" value="1"/>
</dbReference>
<dbReference type="Pfam" id="PF09339">
    <property type="entry name" value="HTH_IclR"/>
    <property type="match status" value="1"/>
</dbReference>
<dbReference type="InterPro" id="IPR005471">
    <property type="entry name" value="Tscrpt_reg_IclR_N"/>
</dbReference>
<dbReference type="Proteomes" id="UP000186895">
    <property type="component" value="Unassembled WGS sequence"/>
</dbReference>
<dbReference type="InterPro" id="IPR014757">
    <property type="entry name" value="Tscrpt_reg_IclR_C"/>
</dbReference>
<dbReference type="Pfam" id="PF01614">
    <property type="entry name" value="IclR_C"/>
    <property type="match status" value="1"/>
</dbReference>
<gene>
    <name evidence="6" type="ORF">SAMN05421647_105261</name>
</gene>
<dbReference type="InterPro" id="IPR036390">
    <property type="entry name" value="WH_DNA-bd_sf"/>
</dbReference>
<name>A0A1N6TCN4_9GAMM</name>
<dbReference type="InterPro" id="IPR029016">
    <property type="entry name" value="GAF-like_dom_sf"/>
</dbReference>
<keyword evidence="7" id="KW-1185">Reference proteome</keyword>
<dbReference type="EMBL" id="FTMN01000005">
    <property type="protein sequence ID" value="SIQ51132.1"/>
    <property type="molecule type" value="Genomic_DNA"/>
</dbReference>
<evidence type="ECO:0000256" key="2">
    <source>
        <dbReference type="ARBA" id="ARBA00023125"/>
    </source>
</evidence>
<evidence type="ECO:0000256" key="3">
    <source>
        <dbReference type="ARBA" id="ARBA00023163"/>
    </source>
</evidence>
<proteinExistence type="predicted"/>